<feature type="binding site" description="covalent" evidence="12">
    <location>
        <position position="98"/>
    </location>
    <ligand>
        <name>heme c</name>
        <dbReference type="ChEBI" id="CHEBI:61717"/>
        <label>1</label>
    </ligand>
</feature>
<proteinExistence type="inferred from homology"/>
<evidence type="ECO:0000256" key="11">
    <source>
        <dbReference type="ARBA" id="ARBA00031832"/>
    </source>
</evidence>
<feature type="signal peptide" evidence="14">
    <location>
        <begin position="1"/>
        <end position="19"/>
    </location>
</feature>
<evidence type="ECO:0000256" key="13">
    <source>
        <dbReference type="PIRSR" id="PIRSR006105-2"/>
    </source>
</evidence>
<accession>A0A1X9SN91</accession>
<keyword evidence="5 12" id="KW-0349">Heme</keyword>
<dbReference type="GO" id="GO:0046872">
    <property type="term" value="F:metal ion binding"/>
    <property type="evidence" value="ECO:0007669"/>
    <property type="project" value="UniProtKB-KW"/>
</dbReference>
<dbReference type="Proteomes" id="UP000202031">
    <property type="component" value="Chromosome"/>
</dbReference>
<evidence type="ECO:0000256" key="3">
    <source>
        <dbReference type="ARBA" id="ARBA00013773"/>
    </source>
</evidence>
<dbReference type="PANTHER" id="PTHR38604:SF1">
    <property type="entry name" value="PERIPLASMIC NITRATE REDUCTASE, ELECTRON TRANSFER SUBUNIT"/>
    <property type="match status" value="1"/>
</dbReference>
<dbReference type="KEGG" id="clx:CLAN_0930"/>
<evidence type="ECO:0000313" key="16">
    <source>
        <dbReference type="Proteomes" id="UP000202031"/>
    </source>
</evidence>
<feature type="binding site" description="covalent" evidence="12">
    <location>
        <position position="136"/>
    </location>
    <ligand>
        <name>heme c</name>
        <dbReference type="ChEBI" id="CHEBI:61717"/>
        <label>2</label>
    </ligand>
</feature>
<reference evidence="16" key="1">
    <citation type="journal article" date="2017" name="Genome Biol. Evol.">
        <title>Comparative Genomic Analysis Identifies a Campylobacter Clade Deficient in Selenium Metabolism.</title>
        <authorList>
            <person name="Miller W.G."/>
            <person name="Yee E."/>
            <person name="Lopes B.S."/>
            <person name="Chapman M.H."/>
            <person name="Huynh S."/>
            <person name="Bono J.L."/>
            <person name="Parker C.T."/>
            <person name="Strachan N.J.C."/>
            <person name="Forbes K.J."/>
        </authorList>
    </citation>
    <scope>NUCLEOTIDE SEQUENCE [LARGE SCALE GENOMIC DNA]</scope>
    <source>
        <strain evidence="16">NCTC 13004</strain>
    </source>
</reference>
<name>A0A1X9SN91_9BACT</name>
<keyword evidence="7 14" id="KW-0732">Signal</keyword>
<reference evidence="16" key="2">
    <citation type="journal article" date="2017" name="Genome Biol. Evol.">
        <title>Comparative genomic analysis identifies a Campylobacter clade deficient in selenium metabolism.</title>
        <authorList>
            <person name="Miller W.G."/>
            <person name="Yee E."/>
            <person name="Lopes B.S."/>
            <person name="Chapman M.H."/>
            <person name="Huynh S."/>
            <person name="Bono J.L."/>
            <person name="Parker C.T."/>
            <person name="Strachan N.J.C."/>
            <person name="Forbes K.J."/>
        </authorList>
    </citation>
    <scope>NUCLEOTIDE SEQUENCE [LARGE SCALE GENOMIC DNA]</scope>
    <source>
        <strain evidence="16">NCTC 13004</strain>
    </source>
</reference>
<protein>
    <recommendedName>
        <fullName evidence="3">Periplasmic nitrate reductase, electron transfer subunit</fullName>
    </recommendedName>
    <alternativeName>
        <fullName evidence="11">Diheme cytochrome c NapB</fullName>
    </alternativeName>
</protein>
<dbReference type="GO" id="GO:0042597">
    <property type="term" value="C:periplasmic space"/>
    <property type="evidence" value="ECO:0007669"/>
    <property type="project" value="UniProtKB-SubCell"/>
</dbReference>
<dbReference type="Pfam" id="PF03892">
    <property type="entry name" value="NapB"/>
    <property type="match status" value="1"/>
</dbReference>
<dbReference type="GO" id="GO:0009061">
    <property type="term" value="P:anaerobic respiration"/>
    <property type="evidence" value="ECO:0007669"/>
    <property type="project" value="InterPro"/>
</dbReference>
<evidence type="ECO:0000256" key="8">
    <source>
        <dbReference type="ARBA" id="ARBA00022764"/>
    </source>
</evidence>
<organism evidence="15 16">
    <name type="scientific">Campylobacter lanienae NCTC 13004</name>
    <dbReference type="NCBI Taxonomy" id="1031753"/>
    <lineage>
        <taxon>Bacteria</taxon>
        <taxon>Pseudomonadati</taxon>
        <taxon>Campylobacterota</taxon>
        <taxon>Epsilonproteobacteria</taxon>
        <taxon>Campylobacterales</taxon>
        <taxon>Campylobacteraceae</taxon>
        <taxon>Campylobacter</taxon>
    </lineage>
</organism>
<evidence type="ECO:0000256" key="12">
    <source>
        <dbReference type="PIRSR" id="PIRSR006105-1"/>
    </source>
</evidence>
<dbReference type="SUPFAM" id="SSF48695">
    <property type="entry name" value="Multiheme cytochromes"/>
    <property type="match status" value="1"/>
</dbReference>
<keyword evidence="6 13" id="KW-0479">Metal-binding</keyword>
<evidence type="ECO:0000256" key="4">
    <source>
        <dbReference type="ARBA" id="ARBA00022448"/>
    </source>
</evidence>
<evidence type="ECO:0000256" key="2">
    <source>
        <dbReference type="ARBA" id="ARBA00007368"/>
    </source>
</evidence>
<dbReference type="InterPro" id="IPR005591">
    <property type="entry name" value="NapB"/>
</dbReference>
<feature type="binding site" description="axial binding residue" evidence="13">
    <location>
        <position position="80"/>
    </location>
    <ligand>
        <name>heme c</name>
        <dbReference type="ChEBI" id="CHEBI:61717"/>
        <label>1</label>
    </ligand>
    <ligandPart>
        <name>Fe</name>
        <dbReference type="ChEBI" id="CHEBI:18248"/>
    </ligandPart>
</feature>
<keyword evidence="9" id="KW-0249">Electron transport</keyword>
<gene>
    <name evidence="15" type="primary">napB</name>
    <name evidence="15" type="ORF">CLAN_0930</name>
</gene>
<comment type="subcellular location">
    <subcellularLocation>
        <location evidence="1">Periplasm</location>
    </subcellularLocation>
</comment>
<evidence type="ECO:0000256" key="7">
    <source>
        <dbReference type="ARBA" id="ARBA00022729"/>
    </source>
</evidence>
<sequence length="178" mass="19378">MKKGLQNILLSATAALVLAACNFGVGQNSAVEDTQIGLRNVDLQDELNVKNPAIAWKGDLPGSNELYERSYENAPPLIPHSLDGLLPITLESNACLSCHTIEVAKDMGTIPAPQSHYMYLSTGKKTADINKERFNCVQCHVAQTDAQPLVKNNFKADFRSIEGNRTSNLVDVLNQGIK</sequence>
<dbReference type="InterPro" id="IPR036280">
    <property type="entry name" value="Multihaem_cyt_sf"/>
</dbReference>
<keyword evidence="8" id="KW-0574">Periplasm</keyword>
<feature type="binding site" description="covalent" evidence="12">
    <location>
        <position position="95"/>
    </location>
    <ligand>
        <name>heme c</name>
        <dbReference type="ChEBI" id="CHEBI:61717"/>
        <label>1</label>
    </ligand>
</feature>
<dbReference type="PIRSF" id="PIRSF006105">
    <property type="entry name" value="NapB"/>
    <property type="match status" value="1"/>
</dbReference>
<feature type="binding site" description="axial binding residue" evidence="13">
    <location>
        <position position="116"/>
    </location>
    <ligand>
        <name>heme c</name>
        <dbReference type="ChEBI" id="CHEBI:61717"/>
        <label>2</label>
    </ligand>
    <ligandPart>
        <name>Fe</name>
        <dbReference type="ChEBI" id="CHEBI:18248"/>
    </ligandPart>
</feature>
<feature type="chain" id="PRO_5011004937" description="Periplasmic nitrate reductase, electron transfer subunit" evidence="14">
    <location>
        <begin position="20"/>
        <end position="178"/>
    </location>
</feature>
<dbReference type="PANTHER" id="PTHR38604">
    <property type="entry name" value="PERIPLASMIC NITRATE REDUCTASE, ELECTRON TRANSFER SUBUNIT"/>
    <property type="match status" value="1"/>
</dbReference>
<dbReference type="AlphaFoldDB" id="A0A1X9SN91"/>
<dbReference type="GO" id="GO:0016491">
    <property type="term" value="F:oxidoreductase activity"/>
    <property type="evidence" value="ECO:0007669"/>
    <property type="project" value="UniProtKB-KW"/>
</dbReference>
<keyword evidence="15" id="KW-0560">Oxidoreductase</keyword>
<dbReference type="PROSITE" id="PS51257">
    <property type="entry name" value="PROKAR_LIPOPROTEIN"/>
    <property type="match status" value="1"/>
</dbReference>
<evidence type="ECO:0000313" key="15">
    <source>
        <dbReference type="EMBL" id="ARQ97675.1"/>
    </source>
</evidence>
<evidence type="ECO:0000256" key="14">
    <source>
        <dbReference type="SAM" id="SignalP"/>
    </source>
</evidence>
<dbReference type="Gene3D" id="1.10.1130.10">
    <property type="entry name" value="Flavocytochrome C3, Chain A"/>
    <property type="match status" value="1"/>
</dbReference>
<dbReference type="EMBL" id="CP015578">
    <property type="protein sequence ID" value="ARQ97675.1"/>
    <property type="molecule type" value="Genomic_DNA"/>
</dbReference>
<evidence type="ECO:0000256" key="9">
    <source>
        <dbReference type="ARBA" id="ARBA00022982"/>
    </source>
</evidence>
<evidence type="ECO:0000256" key="6">
    <source>
        <dbReference type="ARBA" id="ARBA00022723"/>
    </source>
</evidence>
<comment type="similarity">
    <text evidence="2">Belongs to the NapB family.</text>
</comment>
<dbReference type="RefSeq" id="WP_167368936.1">
    <property type="nucleotide sequence ID" value="NZ_CP015578.1"/>
</dbReference>
<dbReference type="GeneID" id="46921402"/>
<feature type="binding site" description="covalent" evidence="12">
    <location>
        <position position="139"/>
    </location>
    <ligand>
        <name>heme c</name>
        <dbReference type="ChEBI" id="CHEBI:61717"/>
        <label>2</label>
    </ligand>
</feature>
<evidence type="ECO:0000256" key="5">
    <source>
        <dbReference type="ARBA" id="ARBA00022617"/>
    </source>
</evidence>
<comment type="PTM">
    <text evidence="12">Binds 2 heme C groups per subunit.</text>
</comment>
<evidence type="ECO:0000256" key="10">
    <source>
        <dbReference type="ARBA" id="ARBA00023004"/>
    </source>
</evidence>
<feature type="binding site" description="axial binding residue" evidence="13">
    <location>
        <position position="99"/>
    </location>
    <ligand>
        <name>heme c</name>
        <dbReference type="ChEBI" id="CHEBI:61717"/>
        <label>1</label>
    </ligand>
    <ligandPart>
        <name>Fe</name>
        <dbReference type="ChEBI" id="CHEBI:18248"/>
    </ligandPart>
</feature>
<keyword evidence="4" id="KW-0813">Transport</keyword>
<keyword evidence="10 13" id="KW-0408">Iron</keyword>
<feature type="binding site" description="axial binding residue" evidence="13">
    <location>
        <position position="140"/>
    </location>
    <ligand>
        <name>heme c</name>
        <dbReference type="ChEBI" id="CHEBI:61717"/>
        <label>2</label>
    </ligand>
    <ligandPart>
        <name>Fe</name>
        <dbReference type="ChEBI" id="CHEBI:18248"/>
    </ligandPart>
</feature>
<evidence type="ECO:0000256" key="1">
    <source>
        <dbReference type="ARBA" id="ARBA00004418"/>
    </source>
</evidence>